<dbReference type="AlphaFoldDB" id="A0A0H3ZPA5"/>
<accession>A0A0H3ZPA5</accession>
<name>A0A0H3ZPA5_9VIBR</name>
<sequence>MGAGDIVSDPMSYSYYASQLEQGMEALKTSQKQLKTAFETKDLAQKTVKNLEGSLRRAQNAVKQIGAI</sequence>
<evidence type="ECO:0000313" key="1">
    <source>
        <dbReference type="EMBL" id="AKN38158.1"/>
    </source>
</evidence>
<proteinExistence type="predicted"/>
<organism evidence="1">
    <name type="scientific">Vibrio crassostreae</name>
    <dbReference type="NCBI Taxonomy" id="246167"/>
    <lineage>
        <taxon>Bacteria</taxon>
        <taxon>Pseudomonadati</taxon>
        <taxon>Pseudomonadota</taxon>
        <taxon>Gammaproteobacteria</taxon>
        <taxon>Vibrionales</taxon>
        <taxon>Vibrionaceae</taxon>
        <taxon>Vibrio</taxon>
    </lineage>
</organism>
<dbReference type="EMBL" id="KP795569">
    <property type="protein sequence ID" value="AKN38158.1"/>
    <property type="molecule type" value="Genomic_DNA"/>
</dbReference>
<protein>
    <submittedName>
        <fullName evidence="1">Uncharacterized protein</fullName>
    </submittedName>
</protein>
<reference evidence="1" key="1">
    <citation type="journal article" date="2015" name="MBio">
        <title>Eco-Evolutionary Dynamics of Episomes among Ecologically Cohesive Bacterial Populations.</title>
        <authorList>
            <person name="Xue H."/>
            <person name="Cordero O.X."/>
            <person name="Camas F.M."/>
            <person name="Trimble W."/>
            <person name="Meyer F."/>
            <person name="Guglielmini J."/>
            <person name="Rocha E.P."/>
            <person name="Polz M.F."/>
        </authorList>
    </citation>
    <scope>NUCLEOTIDE SEQUENCE</scope>
    <source>
        <strain evidence="1">1F_243</strain>
    </source>
</reference>